<feature type="binding site" evidence="9">
    <location>
        <position position="231"/>
    </location>
    <ligand>
        <name>pyridoxal 5'-phosphate</name>
        <dbReference type="ChEBI" id="CHEBI:597326"/>
    </ligand>
</feature>
<dbReference type="PANTHER" id="PTHR42684:SF17">
    <property type="entry name" value="ADENOSYLMETHIONINE-8-AMINO-7-OXONONANOATE AMINOTRANSFERASE"/>
    <property type="match status" value="1"/>
</dbReference>
<feature type="modified residue" description="N6-(pyridoxal phosphate)lysine" evidence="9">
    <location>
        <position position="265"/>
    </location>
</feature>
<evidence type="ECO:0000256" key="3">
    <source>
        <dbReference type="ARBA" id="ARBA00022576"/>
    </source>
</evidence>
<evidence type="ECO:0000256" key="6">
    <source>
        <dbReference type="ARBA" id="ARBA00022756"/>
    </source>
</evidence>
<dbReference type="CDD" id="cd00610">
    <property type="entry name" value="OAT_like"/>
    <property type="match status" value="1"/>
</dbReference>
<dbReference type="Proteomes" id="UP001430306">
    <property type="component" value="Unassembled WGS sequence"/>
</dbReference>
<feature type="binding site" evidence="9">
    <location>
        <position position="381"/>
    </location>
    <ligand>
        <name>substrate</name>
    </ligand>
</feature>
<evidence type="ECO:0000256" key="8">
    <source>
        <dbReference type="ARBA" id="ARBA00048449"/>
    </source>
</evidence>
<evidence type="ECO:0000313" key="11">
    <source>
        <dbReference type="Proteomes" id="UP001430306"/>
    </source>
</evidence>
<comment type="cofactor">
    <cofactor evidence="1 9">
        <name>pyridoxal 5'-phosphate</name>
        <dbReference type="ChEBI" id="CHEBI:597326"/>
    </cofactor>
</comment>
<evidence type="ECO:0000256" key="1">
    <source>
        <dbReference type="ARBA" id="ARBA00001933"/>
    </source>
</evidence>
<comment type="subunit">
    <text evidence="9">Homodimer.</text>
</comment>
<evidence type="ECO:0000256" key="4">
    <source>
        <dbReference type="ARBA" id="ARBA00022679"/>
    </source>
</evidence>
<name>A0ABS8NME4_9BACT</name>
<feature type="binding site" evidence="9">
    <location>
        <begin position="300"/>
        <end position="301"/>
    </location>
    <ligand>
        <name>pyridoxal 5'-phosphate</name>
        <dbReference type="ChEBI" id="CHEBI:597326"/>
    </ligand>
</feature>
<dbReference type="InterPro" id="IPR005815">
    <property type="entry name" value="BioA"/>
</dbReference>
<comment type="catalytic activity">
    <reaction evidence="8 9">
        <text>(8S)-8-amino-7-oxononanoate + S-adenosyl-L-methionine = S-adenosyl-4-methylsulfanyl-2-oxobutanoate + (7R,8S)-7,8-diammoniononanoate</text>
        <dbReference type="Rhea" id="RHEA:16861"/>
        <dbReference type="ChEBI" id="CHEBI:16490"/>
        <dbReference type="ChEBI" id="CHEBI:59789"/>
        <dbReference type="ChEBI" id="CHEBI:149468"/>
        <dbReference type="ChEBI" id="CHEBI:149469"/>
        <dbReference type="EC" id="2.6.1.62"/>
    </reaction>
</comment>
<dbReference type="NCBIfam" id="TIGR00508">
    <property type="entry name" value="bioA"/>
    <property type="match status" value="1"/>
</dbReference>
<keyword evidence="5 9" id="KW-0949">S-adenosyl-L-methionine</keyword>
<comment type="pathway">
    <text evidence="2 9">Cofactor biosynthesis; biotin biosynthesis; 7,8-diaminononanoate from 8-amino-7-oxononanoate (SAM route): step 1/1.</text>
</comment>
<keyword evidence="7 9" id="KW-0663">Pyridoxal phosphate</keyword>
<dbReference type="Gene3D" id="3.40.640.10">
    <property type="entry name" value="Type I PLP-dependent aspartate aminotransferase-like (Major domain)"/>
    <property type="match status" value="1"/>
</dbReference>
<dbReference type="InterPro" id="IPR015421">
    <property type="entry name" value="PyrdxlP-dep_Trfase_major"/>
</dbReference>
<dbReference type="InterPro" id="IPR015422">
    <property type="entry name" value="PyrdxlP-dep_Trfase_small"/>
</dbReference>
<reference evidence="10" key="1">
    <citation type="submission" date="2021-11" db="EMBL/GenBank/DDBJ databases">
        <title>Genome sequence.</title>
        <authorList>
            <person name="Sun Q."/>
        </authorList>
    </citation>
    <scope>NUCLEOTIDE SEQUENCE</scope>
    <source>
        <strain evidence="10">JC740</strain>
    </source>
</reference>
<dbReference type="Gene3D" id="3.90.1150.10">
    <property type="entry name" value="Aspartate Aminotransferase, domain 1"/>
    <property type="match status" value="1"/>
</dbReference>
<dbReference type="EC" id="2.6.1.62" evidence="9"/>
<dbReference type="InterPro" id="IPR015424">
    <property type="entry name" value="PyrdxlP-dep_Trfase"/>
</dbReference>
<dbReference type="Pfam" id="PF00202">
    <property type="entry name" value="Aminotran_3"/>
    <property type="match status" value="1"/>
</dbReference>
<dbReference type="InterPro" id="IPR005814">
    <property type="entry name" value="Aminotrans_3"/>
</dbReference>
<dbReference type="SUPFAM" id="SSF53383">
    <property type="entry name" value="PLP-dependent transferases"/>
    <property type="match status" value="1"/>
</dbReference>
<evidence type="ECO:0000256" key="7">
    <source>
        <dbReference type="ARBA" id="ARBA00022898"/>
    </source>
</evidence>
<keyword evidence="4 9" id="KW-0808">Transferase</keyword>
<evidence type="ECO:0000256" key="5">
    <source>
        <dbReference type="ARBA" id="ARBA00022691"/>
    </source>
</evidence>
<feature type="binding site" evidence="9">
    <location>
        <position position="137"/>
    </location>
    <ligand>
        <name>substrate</name>
    </ligand>
</feature>
<evidence type="ECO:0000313" key="10">
    <source>
        <dbReference type="EMBL" id="MCC9644753.1"/>
    </source>
</evidence>
<dbReference type="EMBL" id="JAJKFW010000060">
    <property type="protein sequence ID" value="MCC9644753.1"/>
    <property type="molecule type" value="Genomic_DNA"/>
</dbReference>
<feature type="binding site" evidence="9">
    <location>
        <position position="265"/>
    </location>
    <ligand>
        <name>substrate</name>
    </ligand>
</feature>
<dbReference type="PANTHER" id="PTHR42684">
    <property type="entry name" value="ADENOSYLMETHIONINE-8-AMINO-7-OXONONANOATE AMINOTRANSFERASE"/>
    <property type="match status" value="1"/>
</dbReference>
<keyword evidence="3 9" id="KW-0032">Aminotransferase</keyword>
<organism evidence="10 11">
    <name type="scientific">Rhodopirellula halodulae</name>
    <dbReference type="NCBI Taxonomy" id="2894198"/>
    <lineage>
        <taxon>Bacteria</taxon>
        <taxon>Pseudomonadati</taxon>
        <taxon>Planctomycetota</taxon>
        <taxon>Planctomycetia</taxon>
        <taxon>Pirellulales</taxon>
        <taxon>Pirellulaceae</taxon>
        <taxon>Rhodopirellula</taxon>
    </lineage>
</organism>
<accession>A0ABS8NME4</accession>
<feature type="binding site" evidence="9">
    <location>
        <begin position="104"/>
        <end position="105"/>
    </location>
    <ligand>
        <name>pyridoxal 5'-phosphate</name>
        <dbReference type="ChEBI" id="CHEBI:597326"/>
    </ligand>
</feature>
<comment type="caution">
    <text evidence="10">The sequence shown here is derived from an EMBL/GenBank/DDBJ whole genome shotgun (WGS) entry which is preliminary data.</text>
</comment>
<dbReference type="GO" id="GO:0004015">
    <property type="term" value="F:adenosylmethionine-8-amino-7-oxononanoate transaminase activity"/>
    <property type="evidence" value="ECO:0007669"/>
    <property type="project" value="UniProtKB-EC"/>
</dbReference>
<dbReference type="RefSeq" id="WP_230276453.1">
    <property type="nucleotide sequence ID" value="NZ_JAJKFW010000060.1"/>
</dbReference>
<evidence type="ECO:0000256" key="9">
    <source>
        <dbReference type="HAMAP-Rule" id="MF_00834"/>
    </source>
</evidence>
<proteinExistence type="inferred from homology"/>
<keyword evidence="6 9" id="KW-0093">Biotin biosynthesis</keyword>
<feature type="site" description="Participates in the substrate recognition with KAPA and in a stacking interaction with the adenine ring of SAM" evidence="9">
    <location>
        <position position="9"/>
    </location>
</feature>
<comment type="subcellular location">
    <subcellularLocation>
        <location evidence="9">Cytoplasm</location>
    </subcellularLocation>
</comment>
<keyword evidence="9" id="KW-0963">Cytoplasm</keyword>
<comment type="function">
    <text evidence="9">Catalyzes the transfer of the alpha-amino group from S-adenosyl-L-methionine (SAM) to 7-keto-8-aminopelargonic acid (KAPA) to form 7,8-diaminopelargonic acid (DAPA). It is the only aminotransferase known to utilize SAM as an amino donor.</text>
</comment>
<protein>
    <recommendedName>
        <fullName evidence="9">Adenosylmethionine-8-amino-7-oxononanoate aminotransferase</fullName>
        <ecNumber evidence="9">2.6.1.62</ecNumber>
    </recommendedName>
    <alternativeName>
        <fullName evidence="9">7,8-diamino-pelargonic acid aminotransferase</fullName>
        <shortName evidence="9">DAPA AT</shortName>
        <shortName evidence="9">DAPA aminotransferase</shortName>
    </alternativeName>
    <alternativeName>
        <fullName evidence="9">7,8-diaminononanoate synthase</fullName>
        <shortName evidence="9">DANS</shortName>
    </alternativeName>
    <alternativeName>
        <fullName evidence="9">Diaminopelargonic acid synthase</fullName>
    </alternativeName>
</protein>
<feature type="binding site" evidence="9">
    <location>
        <position position="44"/>
    </location>
    <ligand>
        <name>substrate</name>
    </ligand>
</feature>
<gene>
    <name evidence="9" type="primary">bioA</name>
    <name evidence="10" type="ORF">LOC71_20965</name>
</gene>
<sequence>MTCSVWRPYCQMKIAPPPMPISATEGCELIGTNGERWIDGMASWWSACHGYNHPHVRSAVTRQLERMPHVMFGGITHEPAERLADRLAALAPGDLNHVFFSDSGSVAVEVAMKMAIGHWRRRGRTSRTKFLAFHNAYHGDTTGAMSLCDPQRSMHARYSDAITQQYHTPLPRDTDSIELFHRTLEQHADCIAGVFVEPLVQGAGGMRFHDVDTLVRIRDACRQHDVLLIADEIATGFQRTGKMFAVDHTVDLADPVVPDILCLGKALTAGTMSMAVTLARSHVFESFYDDDPSAALMHGPTFMANPLACSAANASLDLFEQNDYDLTGIECVLRERLSPLQKHDNVVEVRCMGAVGVIQFREPPNMQQVQDELVRRGVWLRPFGDCLYTTPPLCISREQLSTVCDAMVHAALETQPVGA</sequence>
<comment type="similarity">
    <text evidence="9">Belongs to the class-III pyridoxal-phosphate-dependent aminotransferase family. BioA subfamily.</text>
</comment>
<dbReference type="NCBIfam" id="NF004624">
    <property type="entry name" value="PRK05964.1"/>
    <property type="match status" value="1"/>
</dbReference>
<keyword evidence="11" id="KW-1185">Reference proteome</keyword>
<feature type="binding site" evidence="9">
    <location>
        <position position="299"/>
    </location>
    <ligand>
        <name>substrate</name>
    </ligand>
</feature>
<dbReference type="HAMAP" id="MF_00834">
    <property type="entry name" value="BioA"/>
    <property type="match status" value="1"/>
</dbReference>
<evidence type="ECO:0000256" key="2">
    <source>
        <dbReference type="ARBA" id="ARBA00005063"/>
    </source>
</evidence>